<dbReference type="EMBL" id="JBBNOP010000006">
    <property type="protein sequence ID" value="MEQ3363047.1"/>
    <property type="molecule type" value="Genomic_DNA"/>
</dbReference>
<protein>
    <submittedName>
        <fullName evidence="2">Uncharacterized protein</fullName>
    </submittedName>
</protein>
<proteinExistence type="predicted"/>
<accession>A0ABV1JG64</accession>
<gene>
    <name evidence="2" type="ORF">AAA083_08670</name>
</gene>
<name>A0ABV1JG64_9ACTN</name>
<reference evidence="2 3" key="1">
    <citation type="submission" date="2024-04" db="EMBL/GenBank/DDBJ databases">
        <title>Human intestinal bacterial collection.</title>
        <authorList>
            <person name="Pauvert C."/>
            <person name="Hitch T.C.A."/>
            <person name="Clavel T."/>
        </authorList>
    </citation>
    <scope>NUCLEOTIDE SEQUENCE [LARGE SCALE GENOMIC DNA]</scope>
    <source>
        <strain evidence="2 3">CLA-KB-H42</strain>
    </source>
</reference>
<feature type="transmembrane region" description="Helical" evidence="1">
    <location>
        <begin position="34"/>
        <end position="54"/>
    </location>
</feature>
<keyword evidence="1" id="KW-0472">Membrane</keyword>
<keyword evidence="3" id="KW-1185">Reference proteome</keyword>
<evidence type="ECO:0000313" key="2">
    <source>
        <dbReference type="EMBL" id="MEQ3363047.1"/>
    </source>
</evidence>
<dbReference type="RefSeq" id="WP_349227477.1">
    <property type="nucleotide sequence ID" value="NZ_JBBNOP010000006.1"/>
</dbReference>
<organism evidence="2 3">
    <name type="scientific">Raoultibacter massiliensis</name>
    <dbReference type="NCBI Taxonomy" id="1852371"/>
    <lineage>
        <taxon>Bacteria</taxon>
        <taxon>Bacillati</taxon>
        <taxon>Actinomycetota</taxon>
        <taxon>Coriobacteriia</taxon>
        <taxon>Eggerthellales</taxon>
        <taxon>Eggerthellaceae</taxon>
        <taxon>Raoultibacter</taxon>
    </lineage>
</organism>
<comment type="caution">
    <text evidence="2">The sequence shown here is derived from an EMBL/GenBank/DDBJ whole genome shotgun (WGS) entry which is preliminary data.</text>
</comment>
<keyword evidence="1" id="KW-1133">Transmembrane helix</keyword>
<dbReference type="Proteomes" id="UP001487305">
    <property type="component" value="Unassembled WGS sequence"/>
</dbReference>
<evidence type="ECO:0000313" key="3">
    <source>
        <dbReference type="Proteomes" id="UP001487305"/>
    </source>
</evidence>
<keyword evidence="1" id="KW-0812">Transmembrane</keyword>
<evidence type="ECO:0000256" key="1">
    <source>
        <dbReference type="SAM" id="Phobius"/>
    </source>
</evidence>
<sequence>MQKGGDDLIATSAGDGSSKTAIAMKKSGSSKQPARALAILLAVLLCITGFPLVAGSERAEASERDITESVELELTHQALAEDGTWVDIDSAQIDAEAGDNAGAYRVQLNWALQNQAHRVSNGDYFVFEIANSLGGGAYREVIF</sequence>